<evidence type="ECO:0000313" key="2">
    <source>
        <dbReference type="Proteomes" id="UP000585474"/>
    </source>
</evidence>
<dbReference type="AlphaFoldDB" id="A0A7J0FSQ9"/>
<organism evidence="1 2">
    <name type="scientific">Actinidia rufa</name>
    <dbReference type="NCBI Taxonomy" id="165716"/>
    <lineage>
        <taxon>Eukaryota</taxon>
        <taxon>Viridiplantae</taxon>
        <taxon>Streptophyta</taxon>
        <taxon>Embryophyta</taxon>
        <taxon>Tracheophyta</taxon>
        <taxon>Spermatophyta</taxon>
        <taxon>Magnoliopsida</taxon>
        <taxon>eudicotyledons</taxon>
        <taxon>Gunneridae</taxon>
        <taxon>Pentapetalae</taxon>
        <taxon>asterids</taxon>
        <taxon>Ericales</taxon>
        <taxon>Actinidiaceae</taxon>
        <taxon>Actinidia</taxon>
    </lineage>
</organism>
<accession>A0A7J0FSQ9</accession>
<dbReference type="OrthoDB" id="44820at2759"/>
<dbReference type="PANTHER" id="PTHR31094:SF2">
    <property type="entry name" value="RIKEN CDNA 2310061I04 GENE"/>
    <property type="match status" value="1"/>
</dbReference>
<reference evidence="1 2" key="1">
    <citation type="submission" date="2019-07" db="EMBL/GenBank/DDBJ databases">
        <title>De Novo Assembly of kiwifruit Actinidia rufa.</title>
        <authorList>
            <person name="Sugita-Konishi S."/>
            <person name="Sato K."/>
            <person name="Mori E."/>
            <person name="Abe Y."/>
            <person name="Kisaki G."/>
            <person name="Hamano K."/>
            <person name="Suezawa K."/>
            <person name="Otani M."/>
            <person name="Fukuda T."/>
            <person name="Manabe T."/>
            <person name="Gomi K."/>
            <person name="Tabuchi M."/>
            <person name="Akimitsu K."/>
            <person name="Kataoka I."/>
        </authorList>
    </citation>
    <scope>NUCLEOTIDE SEQUENCE [LARGE SCALE GENOMIC DNA]</scope>
    <source>
        <strain evidence="2">cv. Fuchu</strain>
    </source>
</reference>
<gene>
    <name evidence="1" type="ORF">Acr_14g0006130</name>
</gene>
<dbReference type="PANTHER" id="PTHR31094">
    <property type="entry name" value="RIKEN CDNA 2310061I04 GENE"/>
    <property type="match status" value="1"/>
</dbReference>
<keyword evidence="2" id="KW-1185">Reference proteome</keyword>
<protein>
    <submittedName>
        <fullName evidence="1">Uncharacterized protein</fullName>
    </submittedName>
</protein>
<sequence>MALLVPSVEVSSVSCNRPEFKANFVSKKPPVKLSTKSLTKTSKEDEEKQNYHVNTGYAIRTLREEFPELFYKELAFDIYRFEFE</sequence>
<name>A0A7J0FSQ9_9ERIC</name>
<dbReference type="InterPro" id="IPR018790">
    <property type="entry name" value="DUF2358"/>
</dbReference>
<comment type="caution">
    <text evidence="1">The sequence shown here is derived from an EMBL/GenBank/DDBJ whole genome shotgun (WGS) entry which is preliminary data.</text>
</comment>
<dbReference type="Proteomes" id="UP000585474">
    <property type="component" value="Unassembled WGS sequence"/>
</dbReference>
<dbReference type="EMBL" id="BJWL01000014">
    <property type="protein sequence ID" value="GFZ00978.1"/>
    <property type="molecule type" value="Genomic_DNA"/>
</dbReference>
<evidence type="ECO:0000313" key="1">
    <source>
        <dbReference type="EMBL" id="GFZ00978.1"/>
    </source>
</evidence>
<proteinExistence type="predicted"/>